<dbReference type="EC" id="2.7.7.6" evidence="2 10"/>
<evidence type="ECO:0000256" key="2">
    <source>
        <dbReference type="ARBA" id="ARBA00012418"/>
    </source>
</evidence>
<keyword evidence="12" id="KW-1185">Reference proteome</keyword>
<dbReference type="PANTHER" id="PTHR34476:SF1">
    <property type="entry name" value="DNA-DIRECTED RNA POLYMERASE SUBUNIT OMEGA"/>
    <property type="match status" value="1"/>
</dbReference>
<comment type="caution">
    <text evidence="11">The sequence shown here is derived from an EMBL/GenBank/DDBJ whole genome shotgun (WGS) entry which is preliminary data.</text>
</comment>
<evidence type="ECO:0000256" key="4">
    <source>
        <dbReference type="ARBA" id="ARBA00022478"/>
    </source>
</evidence>
<keyword evidence="6 10" id="KW-0548">Nucleotidyltransferase</keyword>
<dbReference type="SUPFAM" id="SSF63562">
    <property type="entry name" value="RPB6/omega subunit-like"/>
    <property type="match status" value="1"/>
</dbReference>
<dbReference type="Pfam" id="PF01192">
    <property type="entry name" value="RNA_pol_Rpb6"/>
    <property type="match status" value="1"/>
</dbReference>
<dbReference type="HAMAP" id="MF_00366">
    <property type="entry name" value="RNApol_bact_RpoZ"/>
    <property type="match status" value="1"/>
</dbReference>
<dbReference type="Proteomes" id="UP001232445">
    <property type="component" value="Unassembled WGS sequence"/>
</dbReference>
<comment type="function">
    <text evidence="10">Promotes RNA polymerase assembly. Latches the N- and C-terminal regions of the beta' subunit thereby facilitating its interaction with the beta and alpha subunits.</text>
</comment>
<evidence type="ECO:0000256" key="9">
    <source>
        <dbReference type="ARBA" id="ARBA00048552"/>
    </source>
</evidence>
<evidence type="ECO:0000256" key="3">
    <source>
        <dbReference type="ARBA" id="ARBA00013725"/>
    </source>
</evidence>
<dbReference type="Gene3D" id="3.90.940.10">
    <property type="match status" value="1"/>
</dbReference>
<keyword evidence="5 10" id="KW-0808">Transferase</keyword>
<keyword evidence="7 10" id="KW-0804">Transcription</keyword>
<dbReference type="GO" id="GO:0003899">
    <property type="term" value="F:DNA-directed RNA polymerase activity"/>
    <property type="evidence" value="ECO:0007669"/>
    <property type="project" value="UniProtKB-EC"/>
</dbReference>
<name>A0ABU0CMC2_9BACI</name>
<evidence type="ECO:0000256" key="5">
    <source>
        <dbReference type="ARBA" id="ARBA00022679"/>
    </source>
</evidence>
<evidence type="ECO:0000313" key="12">
    <source>
        <dbReference type="Proteomes" id="UP001232445"/>
    </source>
</evidence>
<comment type="subunit">
    <text evidence="10">The RNAP catalytic core consists of 2 alpha, 1 beta, 1 beta' and 1 omega subunit. When a sigma factor is associated with the core the holoenzyme is formed, which can initiate transcription.</text>
</comment>
<evidence type="ECO:0000256" key="10">
    <source>
        <dbReference type="HAMAP-Rule" id="MF_00366"/>
    </source>
</evidence>
<comment type="catalytic activity">
    <reaction evidence="9 10">
        <text>RNA(n) + a ribonucleoside 5'-triphosphate = RNA(n+1) + diphosphate</text>
        <dbReference type="Rhea" id="RHEA:21248"/>
        <dbReference type="Rhea" id="RHEA-COMP:14527"/>
        <dbReference type="Rhea" id="RHEA-COMP:17342"/>
        <dbReference type="ChEBI" id="CHEBI:33019"/>
        <dbReference type="ChEBI" id="CHEBI:61557"/>
        <dbReference type="ChEBI" id="CHEBI:140395"/>
        <dbReference type="EC" id="2.7.7.6"/>
    </reaction>
</comment>
<sequence>MLYPSIDDLMKKLDSKYTLVTLAAKRARELRDKGNAYIKNPKSHKYVGIALEEIVADYITYENSHNESKK</sequence>
<comment type="similarity">
    <text evidence="1 10">Belongs to the RNA polymerase subunit omega family.</text>
</comment>
<dbReference type="RefSeq" id="WP_307334765.1">
    <property type="nucleotide sequence ID" value="NZ_JAUSUQ010000001.1"/>
</dbReference>
<dbReference type="NCBIfam" id="TIGR00690">
    <property type="entry name" value="rpoZ"/>
    <property type="match status" value="1"/>
</dbReference>
<evidence type="ECO:0000256" key="6">
    <source>
        <dbReference type="ARBA" id="ARBA00022695"/>
    </source>
</evidence>
<dbReference type="EMBL" id="JAUSUQ010000001">
    <property type="protein sequence ID" value="MDQ0337559.1"/>
    <property type="molecule type" value="Genomic_DNA"/>
</dbReference>
<gene>
    <name evidence="10" type="primary">rpoZ</name>
    <name evidence="11" type="ORF">J2S00_000329</name>
</gene>
<dbReference type="InterPro" id="IPR003716">
    <property type="entry name" value="DNA-dir_RNA_pol_omega"/>
</dbReference>
<protein>
    <recommendedName>
        <fullName evidence="3 10">DNA-directed RNA polymerase subunit omega</fullName>
        <shortName evidence="10">RNAP omega subunit</shortName>
        <ecNumber evidence="2 10">2.7.7.6</ecNumber>
    </recommendedName>
    <alternativeName>
        <fullName evidence="10">RNA polymerase omega subunit</fullName>
    </alternativeName>
    <alternativeName>
        <fullName evidence="8 10">Transcriptase subunit omega</fullName>
    </alternativeName>
</protein>
<accession>A0ABU0CMC2</accession>
<dbReference type="SMART" id="SM01409">
    <property type="entry name" value="RNA_pol_Rpb6"/>
    <property type="match status" value="1"/>
</dbReference>
<organism evidence="11 12">
    <name type="scientific">Caldalkalibacillus uzonensis</name>
    <dbReference type="NCBI Taxonomy" id="353224"/>
    <lineage>
        <taxon>Bacteria</taxon>
        <taxon>Bacillati</taxon>
        <taxon>Bacillota</taxon>
        <taxon>Bacilli</taxon>
        <taxon>Bacillales</taxon>
        <taxon>Bacillaceae</taxon>
        <taxon>Caldalkalibacillus</taxon>
    </lineage>
</organism>
<dbReference type="PANTHER" id="PTHR34476">
    <property type="entry name" value="DNA-DIRECTED RNA POLYMERASE SUBUNIT OMEGA"/>
    <property type="match status" value="1"/>
</dbReference>
<dbReference type="InterPro" id="IPR006110">
    <property type="entry name" value="Pol_omega/Rpo6/RPB6"/>
</dbReference>
<evidence type="ECO:0000256" key="1">
    <source>
        <dbReference type="ARBA" id="ARBA00006711"/>
    </source>
</evidence>
<reference evidence="11 12" key="1">
    <citation type="submission" date="2023-07" db="EMBL/GenBank/DDBJ databases">
        <title>Genomic Encyclopedia of Type Strains, Phase IV (KMG-IV): sequencing the most valuable type-strain genomes for metagenomic binning, comparative biology and taxonomic classification.</title>
        <authorList>
            <person name="Goeker M."/>
        </authorList>
    </citation>
    <scope>NUCLEOTIDE SEQUENCE [LARGE SCALE GENOMIC DNA]</scope>
    <source>
        <strain evidence="11 12">DSM 17740</strain>
    </source>
</reference>
<dbReference type="InterPro" id="IPR036161">
    <property type="entry name" value="RPB6/omega-like_sf"/>
</dbReference>
<keyword evidence="4 10" id="KW-0240">DNA-directed RNA polymerase</keyword>
<evidence type="ECO:0000256" key="8">
    <source>
        <dbReference type="ARBA" id="ARBA00029924"/>
    </source>
</evidence>
<proteinExistence type="inferred from homology"/>
<dbReference type="GO" id="GO:0000428">
    <property type="term" value="C:DNA-directed RNA polymerase complex"/>
    <property type="evidence" value="ECO:0007669"/>
    <property type="project" value="UniProtKB-KW"/>
</dbReference>
<evidence type="ECO:0000256" key="7">
    <source>
        <dbReference type="ARBA" id="ARBA00023163"/>
    </source>
</evidence>
<evidence type="ECO:0000313" key="11">
    <source>
        <dbReference type="EMBL" id="MDQ0337559.1"/>
    </source>
</evidence>